<protein>
    <submittedName>
        <fullName evidence="2">Uncharacterized protein</fullName>
    </submittedName>
</protein>
<reference evidence="2" key="1">
    <citation type="submission" date="2025-08" db="UniProtKB">
        <authorList>
            <consortium name="Ensembl"/>
        </authorList>
    </citation>
    <scope>IDENTIFICATION</scope>
</reference>
<dbReference type="Proteomes" id="UP000694415">
    <property type="component" value="Unplaced"/>
</dbReference>
<keyword evidence="3" id="KW-1185">Reference proteome</keyword>
<name>A0A8C6N0X8_MUSSI</name>
<dbReference type="Ensembl" id="ENSMSIT00000034207.1">
    <property type="protein sequence ID" value="ENSMSIP00000027134.1"/>
    <property type="gene ID" value="ENSMSIG00000022904.1"/>
</dbReference>
<organism evidence="2 3">
    <name type="scientific">Mus spicilegus</name>
    <name type="common">Mound-building mouse</name>
    <dbReference type="NCBI Taxonomy" id="10103"/>
    <lineage>
        <taxon>Eukaryota</taxon>
        <taxon>Metazoa</taxon>
        <taxon>Chordata</taxon>
        <taxon>Craniata</taxon>
        <taxon>Vertebrata</taxon>
        <taxon>Euteleostomi</taxon>
        <taxon>Mammalia</taxon>
        <taxon>Eutheria</taxon>
        <taxon>Euarchontoglires</taxon>
        <taxon>Glires</taxon>
        <taxon>Rodentia</taxon>
        <taxon>Myomorpha</taxon>
        <taxon>Muroidea</taxon>
        <taxon>Muridae</taxon>
        <taxon>Murinae</taxon>
        <taxon>Mus</taxon>
        <taxon>Mus</taxon>
    </lineage>
</organism>
<keyword evidence="1" id="KW-0812">Transmembrane</keyword>
<dbReference type="AlphaFoldDB" id="A0A8C6N0X8"/>
<dbReference type="GeneTree" id="ENSGT00390000002317"/>
<feature type="transmembrane region" description="Helical" evidence="1">
    <location>
        <begin position="7"/>
        <end position="29"/>
    </location>
</feature>
<evidence type="ECO:0000256" key="1">
    <source>
        <dbReference type="SAM" id="Phobius"/>
    </source>
</evidence>
<reference evidence="2" key="2">
    <citation type="submission" date="2025-09" db="UniProtKB">
        <authorList>
            <consortium name="Ensembl"/>
        </authorList>
    </citation>
    <scope>IDENTIFICATION</scope>
</reference>
<keyword evidence="1" id="KW-0472">Membrane</keyword>
<evidence type="ECO:0000313" key="3">
    <source>
        <dbReference type="Proteomes" id="UP000694415"/>
    </source>
</evidence>
<evidence type="ECO:0000313" key="2">
    <source>
        <dbReference type="Ensembl" id="ENSMSIP00000027134.1"/>
    </source>
</evidence>
<keyword evidence="1" id="KW-1133">Transmembrane helix</keyword>
<proteinExistence type="predicted"/>
<sequence length="116" mass="13124">IALSREVFYFVFALFFIVVEWPSGSWAGLEYSQSFPGGEIAVCETCRLGWGKCRRTCIDSEKIAGWCKLNFSAVERRSEPNDQWPLDLASRAEWMVKERTSVASQGHSQRCSGPSH</sequence>
<accession>A0A8C6N0X8</accession>